<accession>A0A9N6ZDP1</accession>
<gene>
    <name evidence="2" type="primary">EOG090X0APE</name>
</gene>
<reference evidence="2" key="1">
    <citation type="submission" date="2021-04" db="EMBL/GenBank/DDBJ databases">
        <authorList>
            <person name="Cornetti L."/>
        </authorList>
    </citation>
    <scope>NUCLEOTIDE SEQUENCE</scope>
</reference>
<dbReference type="InterPro" id="IPR036561">
    <property type="entry name" value="MAM33_sf"/>
</dbReference>
<organism evidence="2">
    <name type="scientific">Alona affinis</name>
    <dbReference type="NCBI Taxonomy" id="381656"/>
    <lineage>
        <taxon>Eukaryota</taxon>
        <taxon>Metazoa</taxon>
        <taxon>Ecdysozoa</taxon>
        <taxon>Arthropoda</taxon>
        <taxon>Crustacea</taxon>
        <taxon>Branchiopoda</taxon>
        <taxon>Diplostraca</taxon>
        <taxon>Cladocera</taxon>
        <taxon>Anomopoda</taxon>
        <taxon>Chydoridae</taxon>
        <taxon>Alona</taxon>
    </lineage>
</organism>
<dbReference type="EMBL" id="OC978311">
    <property type="protein sequence ID" value="CAG4634966.1"/>
    <property type="molecule type" value="Genomic_DNA"/>
</dbReference>
<proteinExistence type="inferred from homology"/>
<dbReference type="InterPro" id="IPR003428">
    <property type="entry name" value="MAM33"/>
</dbReference>
<evidence type="ECO:0000256" key="1">
    <source>
        <dbReference type="ARBA" id="ARBA00005457"/>
    </source>
</evidence>
<evidence type="ECO:0000313" key="2">
    <source>
        <dbReference type="EMBL" id="CAG4634966.1"/>
    </source>
</evidence>
<protein>
    <submittedName>
        <fullName evidence="2">EOG090X0APE</fullName>
    </submittedName>
</protein>
<dbReference type="GO" id="GO:0042256">
    <property type="term" value="P:cytosolic ribosome assembly"/>
    <property type="evidence" value="ECO:0007669"/>
    <property type="project" value="TreeGrafter"/>
</dbReference>
<sequence length="230" mass="25363">MSFSLANAVRSVSRAIPAYSTRSLGLVSKPVNRSLWYMSHPSSNQVLPKKLSSTFNQPGSSCSCGTACRGVHTRGDKELIEFLSEEIAAEKKTSSKSKLLSNVDGFDVELKGAEIQLSKKFNDEQVKITLNVNHSVDAELNEEELNAKADNAPSAEMKSRPQFEVRLIKGSQTTRFACSFVQDAGEPTDEGPKRGVCNDFAEKLSDLATKREHDLFVNLLERLQAFFQGK</sequence>
<dbReference type="Pfam" id="PF02330">
    <property type="entry name" value="MAM33"/>
    <property type="match status" value="1"/>
</dbReference>
<comment type="similarity">
    <text evidence="1">Belongs to the MAM33 family.</text>
</comment>
<dbReference type="GO" id="GO:0005759">
    <property type="term" value="C:mitochondrial matrix"/>
    <property type="evidence" value="ECO:0007669"/>
    <property type="project" value="InterPro"/>
</dbReference>
<dbReference type="SUPFAM" id="SSF54529">
    <property type="entry name" value="Mitochondrial glycoprotein MAM33-like"/>
    <property type="match status" value="1"/>
</dbReference>
<name>A0A9N6ZDP1_9CRUS</name>
<dbReference type="PANTHER" id="PTHR10826:SF1">
    <property type="entry name" value="COMPLEMENT COMPONENT 1 Q SUBCOMPONENT-BINDING PROTEIN, MITOCHONDRIAL"/>
    <property type="match status" value="1"/>
</dbReference>
<dbReference type="Gene3D" id="3.10.280.10">
    <property type="entry name" value="Mitochondrial glycoprotein"/>
    <property type="match status" value="1"/>
</dbReference>
<dbReference type="AlphaFoldDB" id="A0A9N6ZDP1"/>
<dbReference type="PANTHER" id="PTHR10826">
    <property type="entry name" value="COMPLEMENT COMPONENT 1"/>
    <property type="match status" value="1"/>
</dbReference>